<dbReference type="InterPro" id="IPR055497">
    <property type="entry name" value="DUF7069"/>
</dbReference>
<name>A0ABR1W4A5_9PEZI</name>
<protein>
    <recommendedName>
        <fullName evidence="2">NACHT domain-containing protein</fullName>
    </recommendedName>
</protein>
<dbReference type="Pfam" id="PF17100">
    <property type="entry name" value="NACHT_N"/>
    <property type="match status" value="1"/>
</dbReference>
<comment type="caution">
    <text evidence="3">The sequence shown here is derived from an EMBL/GenBank/DDBJ whole genome shotgun (WGS) entry which is preliminary data.</text>
</comment>
<dbReference type="Pfam" id="PF22939">
    <property type="entry name" value="WHD_GPIID"/>
    <property type="match status" value="1"/>
</dbReference>
<evidence type="ECO:0000259" key="2">
    <source>
        <dbReference type="PROSITE" id="PS50837"/>
    </source>
</evidence>
<dbReference type="InterPro" id="IPR056884">
    <property type="entry name" value="NPHP3-like_N"/>
</dbReference>
<dbReference type="InterPro" id="IPR054471">
    <property type="entry name" value="GPIID_WHD"/>
</dbReference>
<proteinExistence type="predicted"/>
<dbReference type="InterPro" id="IPR027417">
    <property type="entry name" value="P-loop_NTPase"/>
</dbReference>
<dbReference type="Pfam" id="PF24883">
    <property type="entry name" value="NPHP3_N"/>
    <property type="match status" value="1"/>
</dbReference>
<evidence type="ECO:0000313" key="4">
    <source>
        <dbReference type="Proteomes" id="UP001446871"/>
    </source>
</evidence>
<reference evidence="3 4" key="1">
    <citation type="submission" date="2023-01" db="EMBL/GenBank/DDBJ databases">
        <title>Analysis of 21 Apiospora genomes using comparative genomics revels a genus with tremendous synthesis potential of carbohydrate active enzymes and secondary metabolites.</title>
        <authorList>
            <person name="Sorensen T."/>
        </authorList>
    </citation>
    <scope>NUCLEOTIDE SEQUENCE [LARGE SCALE GENOMIC DNA]</scope>
    <source>
        <strain evidence="3 4">CBS 83171</strain>
    </source>
</reference>
<dbReference type="Proteomes" id="UP001446871">
    <property type="component" value="Unassembled WGS sequence"/>
</dbReference>
<evidence type="ECO:0000256" key="1">
    <source>
        <dbReference type="ARBA" id="ARBA00022737"/>
    </source>
</evidence>
<keyword evidence="4" id="KW-1185">Reference proteome</keyword>
<dbReference type="InterPro" id="IPR031359">
    <property type="entry name" value="NACHT_N"/>
</dbReference>
<gene>
    <name evidence="3" type="ORF">PG996_004494</name>
</gene>
<dbReference type="InterPro" id="IPR007111">
    <property type="entry name" value="NACHT_NTPase"/>
</dbReference>
<dbReference type="EMBL" id="JAQQWM010000002">
    <property type="protein sequence ID" value="KAK8078324.1"/>
    <property type="molecule type" value="Genomic_DNA"/>
</dbReference>
<evidence type="ECO:0000313" key="3">
    <source>
        <dbReference type="EMBL" id="KAK8078324.1"/>
    </source>
</evidence>
<dbReference type="PANTHER" id="PTHR10039">
    <property type="entry name" value="AMELOGENIN"/>
    <property type="match status" value="1"/>
</dbReference>
<organism evidence="3 4">
    <name type="scientific">Apiospora saccharicola</name>
    <dbReference type="NCBI Taxonomy" id="335842"/>
    <lineage>
        <taxon>Eukaryota</taxon>
        <taxon>Fungi</taxon>
        <taxon>Dikarya</taxon>
        <taxon>Ascomycota</taxon>
        <taxon>Pezizomycotina</taxon>
        <taxon>Sordariomycetes</taxon>
        <taxon>Xylariomycetidae</taxon>
        <taxon>Amphisphaeriales</taxon>
        <taxon>Apiosporaceae</taxon>
        <taxon>Apiospora</taxon>
    </lineage>
</organism>
<dbReference type="Pfam" id="PF23239">
    <property type="entry name" value="DUF7069"/>
    <property type="match status" value="1"/>
</dbReference>
<accession>A0ABR1W4A5</accession>
<sequence>MQDMAEHSLQRMAESRQGKVLEKLTDAMAVLSSVKGIVDSAVKVSPEASTVWAGICFVIPFVENLADSTTAMQHGFVYLTSRMEYYAAFERVLFRPAQASARLDALVKANKPEVVRLYCQIIEYIVQCVIQVQRSRTNQAIRGMLNLDDWKKKLTAVQETEALVARNAEQMGTAQGQETITKIRDSSLQSVELLQSFVDISIEHLRQDREMATKNHEILSQQLKLSETAEQRALTQQERDCLGAFTQGQQDYADWKDLVARRLEGTCQWLLQNDKYLEWEKQSSGPILISVDPGCGKSVLAKFLVDEQLPSAAPGATICYFFFKDQIQNTLEQALCAIIHQILTKRPFLMKNIKDHGSATRSISSLWSIFSSLVHDPKAGQVICVFDALDECRNDDRRRLASFVRELFGISFPQGTAFKLVMTSRPYETITSSFGNLHEDFPTIRIPGESELAVISNEINLVIKHRVKIFSKECNLKATLTAHMEQRLLEIPHRTYLWIYLIFDYLEGGSFKRTETGVDEALRTLPTSIEDAYERILQRAQDKKFAFRAFCFVLAASRPLDLEEMNEALNTKRGIRSANGLDLESLDDFEKTIRRQCGLMLSIYENKVYFLHQTVREFLQSADPPSDSRLTLNFNFL</sequence>
<dbReference type="SUPFAM" id="SSF52540">
    <property type="entry name" value="P-loop containing nucleoside triphosphate hydrolases"/>
    <property type="match status" value="1"/>
</dbReference>
<keyword evidence="1" id="KW-0677">Repeat</keyword>
<feature type="domain" description="NACHT" evidence="2">
    <location>
        <begin position="285"/>
        <end position="426"/>
    </location>
</feature>
<dbReference type="PROSITE" id="PS50837">
    <property type="entry name" value="NACHT"/>
    <property type="match status" value="1"/>
</dbReference>
<dbReference type="Gene3D" id="3.40.50.300">
    <property type="entry name" value="P-loop containing nucleotide triphosphate hydrolases"/>
    <property type="match status" value="1"/>
</dbReference>